<reference evidence="3 4" key="1">
    <citation type="submission" date="2014-02" db="EMBL/GenBank/DDBJ databases">
        <title>The small core and large imbalanced accessory genome model reveals a collaborative survival strategy of Sorangium cellulosum strains in nature.</title>
        <authorList>
            <person name="Han K."/>
            <person name="Peng R."/>
            <person name="Blom J."/>
            <person name="Li Y.-Z."/>
        </authorList>
    </citation>
    <scope>NUCLEOTIDE SEQUENCE [LARGE SCALE GENOMIC DNA]</scope>
    <source>
        <strain evidence="3 4">So0007-03</strain>
    </source>
</reference>
<keyword evidence="2" id="KW-0732">Signal</keyword>
<evidence type="ECO:0000313" key="4">
    <source>
        <dbReference type="Proteomes" id="UP000075502"/>
    </source>
</evidence>
<feature type="region of interest" description="Disordered" evidence="1">
    <location>
        <begin position="164"/>
        <end position="186"/>
    </location>
</feature>
<proteinExistence type="predicted"/>
<name>A0A150TJ62_SORCE</name>
<dbReference type="EMBL" id="JEME01002282">
    <property type="protein sequence ID" value="KYG04739.1"/>
    <property type="molecule type" value="Genomic_DNA"/>
</dbReference>
<protein>
    <recommendedName>
        <fullName evidence="5">Secreted protein</fullName>
    </recommendedName>
</protein>
<feature type="chain" id="PRO_5007569850" description="Secreted protein" evidence="2">
    <location>
        <begin position="23"/>
        <end position="186"/>
    </location>
</feature>
<feature type="signal peptide" evidence="2">
    <location>
        <begin position="1"/>
        <end position="22"/>
    </location>
</feature>
<feature type="compositionally biased region" description="Acidic residues" evidence="1">
    <location>
        <begin position="164"/>
        <end position="173"/>
    </location>
</feature>
<evidence type="ECO:0000313" key="3">
    <source>
        <dbReference type="EMBL" id="KYG04739.1"/>
    </source>
</evidence>
<dbReference type="AlphaFoldDB" id="A0A150TJ62"/>
<gene>
    <name evidence="3" type="ORF">BE21_44965</name>
</gene>
<evidence type="ECO:0000256" key="1">
    <source>
        <dbReference type="SAM" id="MobiDB-lite"/>
    </source>
</evidence>
<accession>A0A150TJ62</accession>
<evidence type="ECO:0008006" key="5">
    <source>
        <dbReference type="Google" id="ProtNLM"/>
    </source>
</evidence>
<dbReference type="Proteomes" id="UP000075502">
    <property type="component" value="Unassembled WGS sequence"/>
</dbReference>
<organism evidence="3 4">
    <name type="scientific">Sorangium cellulosum</name>
    <name type="common">Polyangium cellulosum</name>
    <dbReference type="NCBI Taxonomy" id="56"/>
    <lineage>
        <taxon>Bacteria</taxon>
        <taxon>Pseudomonadati</taxon>
        <taxon>Myxococcota</taxon>
        <taxon>Polyangia</taxon>
        <taxon>Polyangiales</taxon>
        <taxon>Polyangiaceae</taxon>
        <taxon>Sorangium</taxon>
    </lineage>
</organism>
<evidence type="ECO:0000256" key="2">
    <source>
        <dbReference type="SAM" id="SignalP"/>
    </source>
</evidence>
<comment type="caution">
    <text evidence="3">The sequence shown here is derived from an EMBL/GenBank/DDBJ whole genome shotgun (WGS) entry which is preliminary data.</text>
</comment>
<sequence length="186" mass="20662">MKKSLISFVVLAAATFSTSAMAVKANTDFTLEIDYAFGVSDANTVRCDPSFLIEDDEVLGYPAQFCAHSCKATFDGDLLDSTNVWLWQKMTTGNYDCEELDEDPIVTLVINDPERNTKIFFKNEKRKVNKFVGGQDGRGNVWGVCSFKGLGYVNYSCNLLIDDEREDDEEEEHTDVSEAPAPAPEG</sequence>